<dbReference type="Proteomes" id="UP001143463">
    <property type="component" value="Unassembled WGS sequence"/>
</dbReference>
<gene>
    <name evidence="4" type="ORF">GCM10017577_17770</name>
</gene>
<comment type="similarity">
    <text evidence="1">Belongs to the short-chain dehydrogenases/reductases (SDR) family.</text>
</comment>
<organism evidence="4 5">
    <name type="scientific">Pseudonocardia halophobica</name>
    <dbReference type="NCBI Taxonomy" id="29401"/>
    <lineage>
        <taxon>Bacteria</taxon>
        <taxon>Bacillati</taxon>
        <taxon>Actinomycetota</taxon>
        <taxon>Actinomycetes</taxon>
        <taxon>Pseudonocardiales</taxon>
        <taxon>Pseudonocardiaceae</taxon>
        <taxon>Pseudonocardia</taxon>
    </lineage>
</organism>
<dbReference type="CDD" id="cd05233">
    <property type="entry name" value="SDR_c"/>
    <property type="match status" value="1"/>
</dbReference>
<dbReference type="AlphaFoldDB" id="A0A9W6KYV6"/>
<accession>A0A9W6KYV6</accession>
<sequence>MADATTERNPLPDTSAGTAPGRGRLRGRRVLVVGGGQQVFDAATDPIGNGRATSLLCAREGAGVVVADRLLDSAEATVDAARADAPAGPVAAVRADVCDPGDIGAMVDRAAELLGGLDGVVYNVGIGVGALDLAGVDPAEWDRTFAVNVRGAALTARAAFPRMTSGGAMVLLSSVAAVRPSSRLVAYGASKAALAGLQPYLVTEGAATGIRVNTVMPGLVDTPNGRAAGAGRPDRAATAIPLGRMATGWDIGYAALFLLSDESAYVTGQTLTVDGGRTSV</sequence>
<dbReference type="FunFam" id="3.40.50.720:FF:000084">
    <property type="entry name" value="Short-chain dehydrogenase reductase"/>
    <property type="match status" value="1"/>
</dbReference>
<dbReference type="PANTHER" id="PTHR43669">
    <property type="entry name" value="5-KETO-D-GLUCONATE 5-REDUCTASE"/>
    <property type="match status" value="1"/>
</dbReference>
<keyword evidence="2" id="KW-0560">Oxidoreductase</keyword>
<reference evidence="4" key="2">
    <citation type="submission" date="2023-01" db="EMBL/GenBank/DDBJ databases">
        <authorList>
            <person name="Sun Q."/>
            <person name="Evtushenko L."/>
        </authorList>
    </citation>
    <scope>NUCLEOTIDE SEQUENCE</scope>
    <source>
        <strain evidence="4">VKM Ac-1069</strain>
    </source>
</reference>
<evidence type="ECO:0000313" key="4">
    <source>
        <dbReference type="EMBL" id="GLL10637.1"/>
    </source>
</evidence>
<dbReference type="GO" id="GO:0016491">
    <property type="term" value="F:oxidoreductase activity"/>
    <property type="evidence" value="ECO:0007669"/>
    <property type="project" value="UniProtKB-KW"/>
</dbReference>
<protein>
    <submittedName>
        <fullName evidence="4">Oxidoreductase</fullName>
    </submittedName>
</protein>
<evidence type="ECO:0000313" key="5">
    <source>
        <dbReference type="Proteomes" id="UP001143463"/>
    </source>
</evidence>
<dbReference type="RefSeq" id="WP_037041096.1">
    <property type="nucleotide sequence ID" value="NZ_BAAAUZ010000002.1"/>
</dbReference>
<evidence type="ECO:0000256" key="1">
    <source>
        <dbReference type="ARBA" id="ARBA00006484"/>
    </source>
</evidence>
<dbReference type="InterPro" id="IPR036291">
    <property type="entry name" value="NAD(P)-bd_dom_sf"/>
</dbReference>
<reference evidence="4" key="1">
    <citation type="journal article" date="2014" name="Int. J. Syst. Evol. Microbiol.">
        <title>Complete genome sequence of Corynebacterium casei LMG S-19264T (=DSM 44701T), isolated from a smear-ripened cheese.</title>
        <authorList>
            <consortium name="US DOE Joint Genome Institute (JGI-PGF)"/>
            <person name="Walter F."/>
            <person name="Albersmeier A."/>
            <person name="Kalinowski J."/>
            <person name="Ruckert C."/>
        </authorList>
    </citation>
    <scope>NUCLEOTIDE SEQUENCE</scope>
    <source>
        <strain evidence="4">VKM Ac-1069</strain>
    </source>
</reference>
<evidence type="ECO:0000256" key="2">
    <source>
        <dbReference type="ARBA" id="ARBA00023002"/>
    </source>
</evidence>
<dbReference type="SUPFAM" id="SSF51735">
    <property type="entry name" value="NAD(P)-binding Rossmann-fold domains"/>
    <property type="match status" value="1"/>
</dbReference>
<name>A0A9W6KYV6_9PSEU</name>
<dbReference type="PANTHER" id="PTHR43669:SF3">
    <property type="entry name" value="ALCOHOL DEHYDROGENASE, PUTATIVE (AFU_ORTHOLOGUE AFUA_3G03445)-RELATED"/>
    <property type="match status" value="1"/>
</dbReference>
<dbReference type="Pfam" id="PF13561">
    <property type="entry name" value="adh_short_C2"/>
    <property type="match status" value="1"/>
</dbReference>
<proteinExistence type="inferred from homology"/>
<evidence type="ECO:0000256" key="3">
    <source>
        <dbReference type="SAM" id="MobiDB-lite"/>
    </source>
</evidence>
<keyword evidence="5" id="KW-1185">Reference proteome</keyword>
<feature type="region of interest" description="Disordered" evidence="3">
    <location>
        <begin position="1"/>
        <end position="22"/>
    </location>
</feature>
<dbReference type="PRINTS" id="PR00081">
    <property type="entry name" value="GDHRDH"/>
</dbReference>
<comment type="caution">
    <text evidence="4">The sequence shown here is derived from an EMBL/GenBank/DDBJ whole genome shotgun (WGS) entry which is preliminary data.</text>
</comment>
<dbReference type="Gene3D" id="3.40.50.720">
    <property type="entry name" value="NAD(P)-binding Rossmann-like Domain"/>
    <property type="match status" value="1"/>
</dbReference>
<dbReference type="EMBL" id="BSFQ01000005">
    <property type="protein sequence ID" value="GLL10637.1"/>
    <property type="molecule type" value="Genomic_DNA"/>
</dbReference>
<dbReference type="InterPro" id="IPR002347">
    <property type="entry name" value="SDR_fam"/>
</dbReference>